<dbReference type="EMBL" id="JBHSGP010000005">
    <property type="protein sequence ID" value="MFC4721319.1"/>
    <property type="molecule type" value="Genomic_DNA"/>
</dbReference>
<proteinExistence type="predicted"/>
<feature type="signal peptide" evidence="1">
    <location>
        <begin position="1"/>
        <end position="22"/>
    </location>
</feature>
<dbReference type="RefSeq" id="WP_387960904.1">
    <property type="nucleotide sequence ID" value="NZ_JBHSGP010000005.1"/>
</dbReference>
<dbReference type="PROSITE" id="PS50041">
    <property type="entry name" value="C_TYPE_LECTIN_2"/>
    <property type="match status" value="1"/>
</dbReference>
<dbReference type="Pfam" id="PF13585">
    <property type="entry name" value="CHU_C"/>
    <property type="match status" value="1"/>
</dbReference>
<dbReference type="InterPro" id="IPR026341">
    <property type="entry name" value="T9SS_type_B"/>
</dbReference>
<protein>
    <submittedName>
        <fullName evidence="3">T9SS type B sorting domain-containing protein</fullName>
    </submittedName>
</protein>
<organism evidence="3 4">
    <name type="scientific">Geojedonia litorea</name>
    <dbReference type="NCBI Taxonomy" id="1268269"/>
    <lineage>
        <taxon>Bacteria</taxon>
        <taxon>Pseudomonadati</taxon>
        <taxon>Bacteroidota</taxon>
        <taxon>Flavobacteriia</taxon>
        <taxon>Flavobacteriales</taxon>
        <taxon>Flavobacteriaceae</taxon>
        <taxon>Geojedonia</taxon>
    </lineage>
</organism>
<accession>A0ABV9N1K8</accession>
<evidence type="ECO:0000259" key="2">
    <source>
        <dbReference type="PROSITE" id="PS50041"/>
    </source>
</evidence>
<evidence type="ECO:0000313" key="3">
    <source>
        <dbReference type="EMBL" id="MFC4721319.1"/>
    </source>
</evidence>
<sequence>MNFKIGKFLLALGLFNLLITYAQNNVPPNLNAIGDQFYCPLSQIKIVSDFDIVDPDDNEIDELNIQISTGYESGLDQLILTGSHPNVQTTWNATTGKLTMNGVGGASMLYTDLIAAVKDVVFSSSSASVSGEKFFSFTIGDANYLPSTGHYYEYVPASGITWTNARTAAAARSYYGLQGYLATISSVEEAQLSGEQAGGAGWLGGTDEAVEGVWRWVTGPEAGTIFWNGGINGSTPNFANWNTNEPNNCCGGEDYVHVTFNVGNPGSWNDLPNQGGGGDYFPQGYIVEYGGMPNDPVVDISASTKIKVPSIDTITEASNCGPGSVNLGANASAGNVIWFDVPTGGMQLATGSTFTTPTINSTTTYYTLASVNGCIEGARTPVTATINEIPTITSVSPATICDSGSGVLMATANLGVINWYDSMVGGALIATGSSFTTPSITDTTTYYVDAISNGCTSSSRTAVALTVQKTTAPTGSNLQTFCDIDNATIGDLTASGNSISWYEAASGGTPLASSEALISKTYYASQTEFGCESATRLAVDVVVYETVIPVQPSEIPMLKSCDSALDGDDTNGFTEFDLTLNESILLNGNSNTDFQVNYFTDAGYSNQIANPNAFVNTVQNNQTIYVRIENKLDNSCYSDTSFLIQVDTLPVINTSVILKNCDEDGVPDGFTDFNLNEANASITNNNSSNFEITFYLSNADANSKTNTVNPSPFNNATSNTVYVRVEDVNGCFRVSTLNLQVSTTSFIPGYMQTIEECDDDDTNDGQYQFDLTTASNQFIAQFPSGQNLSVHYYRNLTDAQLEQNEIVPATTYRNDTPYSQTIYVRVESDDNGDCFGIGPHLTLIVRPRPNFQVDQNAIYCLNQQPITLYTYNPDGNYSYEWKDDNGSVVSNLPTATVNSGGTYTVIATSSYGCDSFPVSFNVVESAIATLDLNDVTVVQLSDNNSITIDTTNLGIGDYEFALDFNSPGAFQSEPFFDHVRAGKHTIYVQDRNGCGIVALEVFIMGFPKFFTPNNDGFNDTWNLEGLGNEYSQQSSVYIYDRYGKLLKQINPKGQGWNGAFNGQIMETSDYWFLAELIDINGQVSTYRGHFTLKR</sequence>
<dbReference type="SUPFAM" id="SSF56436">
    <property type="entry name" value="C-type lectin-like"/>
    <property type="match status" value="1"/>
</dbReference>
<evidence type="ECO:0000256" key="1">
    <source>
        <dbReference type="SAM" id="SignalP"/>
    </source>
</evidence>
<keyword evidence="1" id="KW-0732">Signal</keyword>
<dbReference type="InterPro" id="IPR016187">
    <property type="entry name" value="CTDL_fold"/>
</dbReference>
<dbReference type="InterPro" id="IPR044023">
    <property type="entry name" value="Ig_7"/>
</dbReference>
<dbReference type="InterPro" id="IPR001304">
    <property type="entry name" value="C-type_lectin-like"/>
</dbReference>
<evidence type="ECO:0000313" key="4">
    <source>
        <dbReference type="Proteomes" id="UP001595953"/>
    </source>
</evidence>
<gene>
    <name evidence="3" type="ORF">ACFO5O_03215</name>
</gene>
<dbReference type="InterPro" id="IPR016186">
    <property type="entry name" value="C-type_lectin-like/link_sf"/>
</dbReference>
<feature type="domain" description="C-type lectin" evidence="2">
    <location>
        <begin position="147"/>
        <end position="270"/>
    </location>
</feature>
<dbReference type="NCBIfam" id="TIGR04131">
    <property type="entry name" value="Bac_Flav_CTERM"/>
    <property type="match status" value="1"/>
</dbReference>
<dbReference type="Gene3D" id="3.10.100.10">
    <property type="entry name" value="Mannose-Binding Protein A, subunit A"/>
    <property type="match status" value="1"/>
</dbReference>
<dbReference type="Pfam" id="PF19081">
    <property type="entry name" value="Ig_7"/>
    <property type="match status" value="3"/>
</dbReference>
<reference evidence="4" key="1">
    <citation type="journal article" date="2019" name="Int. J. Syst. Evol. Microbiol.">
        <title>The Global Catalogue of Microorganisms (GCM) 10K type strain sequencing project: providing services to taxonomists for standard genome sequencing and annotation.</title>
        <authorList>
            <consortium name="The Broad Institute Genomics Platform"/>
            <consortium name="The Broad Institute Genome Sequencing Center for Infectious Disease"/>
            <person name="Wu L."/>
            <person name="Ma J."/>
        </authorList>
    </citation>
    <scope>NUCLEOTIDE SEQUENCE [LARGE SCALE GENOMIC DNA]</scope>
    <source>
        <strain evidence="4">CCUG 63682</strain>
    </source>
</reference>
<comment type="caution">
    <text evidence="3">The sequence shown here is derived from an EMBL/GenBank/DDBJ whole genome shotgun (WGS) entry which is preliminary data.</text>
</comment>
<dbReference type="Proteomes" id="UP001595953">
    <property type="component" value="Unassembled WGS sequence"/>
</dbReference>
<keyword evidence="4" id="KW-1185">Reference proteome</keyword>
<feature type="chain" id="PRO_5046202744" evidence="1">
    <location>
        <begin position="23"/>
        <end position="1094"/>
    </location>
</feature>
<name>A0ABV9N1K8_9FLAO</name>